<gene>
    <name evidence="5" type="ORF">DWW83_11675</name>
    <name evidence="4" type="ORF">DXC80_08440</name>
    <name evidence="1" type="ORF">ERS852510_04213</name>
    <name evidence="2" type="ORF">GAQ59_10390</name>
    <name evidence="3" type="ORF">POY73_05170</name>
</gene>
<reference evidence="1 6" key="1">
    <citation type="submission" date="2015-09" db="EMBL/GenBank/DDBJ databases">
        <authorList>
            <consortium name="Pathogen Informatics"/>
        </authorList>
    </citation>
    <scope>NUCLEOTIDE SEQUENCE [LARGE SCALE GENOMIC DNA]</scope>
    <source>
        <strain evidence="1 6">2789STDY5834898</strain>
    </source>
</reference>
<reference evidence="7 8" key="2">
    <citation type="submission" date="2018-08" db="EMBL/GenBank/DDBJ databases">
        <title>A genome reference for cultivated species of the human gut microbiota.</title>
        <authorList>
            <person name="Zou Y."/>
            <person name="Xue W."/>
            <person name="Luo G."/>
        </authorList>
    </citation>
    <scope>NUCLEOTIDE SEQUENCE [LARGE SCALE GENOMIC DNA]</scope>
    <source>
        <strain evidence="5 8">AF17-20</strain>
        <strain evidence="4 7">TF08-13</strain>
    </source>
</reference>
<dbReference type="EMBL" id="CZAO01000044">
    <property type="protein sequence ID" value="CUQ37801.1"/>
    <property type="molecule type" value="Genomic_DNA"/>
</dbReference>
<dbReference type="GeneID" id="99752244"/>
<evidence type="ECO:0000313" key="7">
    <source>
        <dbReference type="Proteomes" id="UP000260795"/>
    </source>
</evidence>
<evidence type="ECO:0000313" key="10">
    <source>
        <dbReference type="Proteomes" id="UP001215818"/>
    </source>
</evidence>
<evidence type="ECO:0000313" key="1">
    <source>
        <dbReference type="EMBL" id="CUQ37801.1"/>
    </source>
</evidence>
<dbReference type="EMBL" id="WCUG01000008">
    <property type="protein sequence ID" value="KAB4169593.1"/>
    <property type="molecule type" value="Genomic_DNA"/>
</dbReference>
<dbReference type="EMBL" id="JAQNRK010000003">
    <property type="protein sequence ID" value="MDC1793527.1"/>
    <property type="molecule type" value="Genomic_DNA"/>
</dbReference>
<dbReference type="Proteomes" id="UP001215818">
    <property type="component" value="Unassembled WGS sequence"/>
</dbReference>
<evidence type="ECO:0000313" key="9">
    <source>
        <dbReference type="Proteomes" id="UP000433928"/>
    </source>
</evidence>
<proteinExistence type="predicted"/>
<dbReference type="EMBL" id="QSRK01000010">
    <property type="protein sequence ID" value="RGL14530.1"/>
    <property type="molecule type" value="Genomic_DNA"/>
</dbReference>
<evidence type="ECO:0000313" key="4">
    <source>
        <dbReference type="EMBL" id="RGL14530.1"/>
    </source>
</evidence>
<dbReference type="Proteomes" id="UP000284022">
    <property type="component" value="Unassembled WGS sequence"/>
</dbReference>
<reference evidence="3 10" key="4">
    <citation type="submission" date="2022-10" db="EMBL/GenBank/DDBJ databases">
        <title>Human gut microbiome strain richness.</title>
        <authorList>
            <person name="Chen-Liaw A."/>
        </authorList>
    </citation>
    <scope>NUCLEOTIDE SEQUENCE [LARGE SCALE GENOMIC DNA]</scope>
    <source>
        <strain evidence="3 10">D53st1_B1_D53t1_180928</strain>
    </source>
</reference>
<dbReference type="EMBL" id="QRXV01000011">
    <property type="protein sequence ID" value="RGU39097.1"/>
    <property type="molecule type" value="Genomic_DNA"/>
</dbReference>
<protein>
    <submittedName>
        <fullName evidence="1">Uncharacterized protein</fullName>
    </submittedName>
</protein>
<evidence type="ECO:0000313" key="2">
    <source>
        <dbReference type="EMBL" id="KAB4169593.1"/>
    </source>
</evidence>
<evidence type="ECO:0000313" key="3">
    <source>
        <dbReference type="EMBL" id="MDC1793527.1"/>
    </source>
</evidence>
<evidence type="ECO:0000313" key="6">
    <source>
        <dbReference type="Proteomes" id="UP000095766"/>
    </source>
</evidence>
<dbReference type="Proteomes" id="UP000433928">
    <property type="component" value="Unassembled WGS sequence"/>
</dbReference>
<sequence length="68" mass="7513">MSKHKKISEDGIFVTSQRSHSATNTDEYSYMLSYGGNYIACDMSADELREIISCMQNALKANGEGGEK</sequence>
<dbReference type="AlphaFoldDB" id="A0A174SYA6"/>
<dbReference type="RefSeq" id="WP_005829002.1">
    <property type="nucleotide sequence ID" value="NZ_BAABXG010000001.1"/>
</dbReference>
<evidence type="ECO:0000313" key="5">
    <source>
        <dbReference type="EMBL" id="RGU39097.1"/>
    </source>
</evidence>
<accession>A0A174SYA6</accession>
<evidence type="ECO:0000313" key="8">
    <source>
        <dbReference type="Proteomes" id="UP000284022"/>
    </source>
</evidence>
<dbReference type="Proteomes" id="UP000260795">
    <property type="component" value="Unassembled WGS sequence"/>
</dbReference>
<name>A0A174SYA6_BACUN</name>
<dbReference type="Proteomes" id="UP000095766">
    <property type="component" value="Unassembled WGS sequence"/>
</dbReference>
<reference evidence="2 9" key="3">
    <citation type="journal article" date="2019" name="Nat. Med.">
        <title>A library of human gut bacterial isolates paired with longitudinal multiomics data enables mechanistic microbiome research.</title>
        <authorList>
            <person name="Poyet M."/>
            <person name="Groussin M."/>
            <person name="Gibbons S.M."/>
            <person name="Avila-Pacheco J."/>
            <person name="Jiang X."/>
            <person name="Kearney S.M."/>
            <person name="Perrotta A.R."/>
            <person name="Berdy B."/>
            <person name="Zhao S."/>
            <person name="Lieberman T.D."/>
            <person name="Swanson P.K."/>
            <person name="Smith M."/>
            <person name="Roesemann S."/>
            <person name="Alexander J.E."/>
            <person name="Rich S.A."/>
            <person name="Livny J."/>
            <person name="Vlamakis H."/>
            <person name="Clish C."/>
            <person name="Bullock K."/>
            <person name="Deik A."/>
            <person name="Scott J."/>
            <person name="Pierce K.A."/>
            <person name="Xavier R.J."/>
            <person name="Alm E.J."/>
        </authorList>
    </citation>
    <scope>NUCLEOTIDE SEQUENCE [LARGE SCALE GENOMIC DNA]</scope>
    <source>
        <strain evidence="2 9">BIOML-A27</strain>
    </source>
</reference>
<organism evidence="1 6">
    <name type="scientific">Bacteroides uniformis</name>
    <dbReference type="NCBI Taxonomy" id="820"/>
    <lineage>
        <taxon>Bacteria</taxon>
        <taxon>Pseudomonadati</taxon>
        <taxon>Bacteroidota</taxon>
        <taxon>Bacteroidia</taxon>
        <taxon>Bacteroidales</taxon>
        <taxon>Bacteroidaceae</taxon>
        <taxon>Bacteroides</taxon>
    </lineage>
</organism>